<keyword evidence="3 5" id="KW-0378">Hydrolase</keyword>
<dbReference type="Gene3D" id="2.60.40.10">
    <property type="entry name" value="Immunoglobulins"/>
    <property type="match status" value="2"/>
</dbReference>
<dbReference type="PROSITE" id="PS51257">
    <property type="entry name" value="PROKAR_LIPOPROTEIN"/>
    <property type="match status" value="1"/>
</dbReference>
<dbReference type="InterPro" id="IPR000209">
    <property type="entry name" value="Peptidase_S8/S53_dom"/>
</dbReference>
<evidence type="ECO:0000259" key="7">
    <source>
        <dbReference type="Pfam" id="PF18962"/>
    </source>
</evidence>
<dbReference type="Gene3D" id="2.60.40.1080">
    <property type="match status" value="1"/>
</dbReference>
<feature type="domain" description="Peptidase S8/S53" evidence="6">
    <location>
        <begin position="199"/>
        <end position="483"/>
    </location>
</feature>
<dbReference type="Proteomes" id="UP000823597">
    <property type="component" value="Unassembled WGS sequence"/>
</dbReference>
<dbReference type="Pfam" id="PF00082">
    <property type="entry name" value="Peptidase_S8"/>
    <property type="match status" value="1"/>
</dbReference>
<organism evidence="8 9">
    <name type="scientific">Candidatus Merdivivens pullistercoris</name>
    <dbReference type="NCBI Taxonomy" id="2840873"/>
    <lineage>
        <taxon>Bacteria</taxon>
        <taxon>Pseudomonadati</taxon>
        <taxon>Bacteroidota</taxon>
        <taxon>Bacteroidia</taxon>
        <taxon>Bacteroidales</taxon>
        <taxon>Muribaculaceae</taxon>
        <taxon>Muribaculaceae incertae sedis</taxon>
        <taxon>Candidatus Merdivivens</taxon>
    </lineage>
</organism>
<dbReference type="GO" id="GO:0004252">
    <property type="term" value="F:serine-type endopeptidase activity"/>
    <property type="evidence" value="ECO:0007669"/>
    <property type="project" value="UniProtKB-UniRule"/>
</dbReference>
<keyword evidence="2 5" id="KW-0645">Protease</keyword>
<dbReference type="PROSITE" id="PS00138">
    <property type="entry name" value="SUBTILASE_SER"/>
    <property type="match status" value="1"/>
</dbReference>
<dbReference type="InterPro" id="IPR023828">
    <property type="entry name" value="Peptidase_S8_Ser-AS"/>
</dbReference>
<evidence type="ECO:0000313" key="9">
    <source>
        <dbReference type="Proteomes" id="UP000823597"/>
    </source>
</evidence>
<dbReference type="GO" id="GO:0006508">
    <property type="term" value="P:proteolysis"/>
    <property type="evidence" value="ECO:0007669"/>
    <property type="project" value="UniProtKB-KW"/>
</dbReference>
<feature type="active site" description="Charge relay system" evidence="5">
    <location>
        <position position="448"/>
    </location>
</feature>
<evidence type="ECO:0000256" key="2">
    <source>
        <dbReference type="ARBA" id="ARBA00022670"/>
    </source>
</evidence>
<dbReference type="Gene3D" id="3.40.50.200">
    <property type="entry name" value="Peptidase S8/S53 domain"/>
    <property type="match status" value="1"/>
</dbReference>
<evidence type="ECO:0000256" key="3">
    <source>
        <dbReference type="ARBA" id="ARBA00022801"/>
    </source>
</evidence>
<dbReference type="InterPro" id="IPR051048">
    <property type="entry name" value="Peptidase_S8/S53_subtilisin"/>
</dbReference>
<gene>
    <name evidence="8" type="ORF">IAB93_02565</name>
</gene>
<evidence type="ECO:0000256" key="1">
    <source>
        <dbReference type="ARBA" id="ARBA00011073"/>
    </source>
</evidence>
<dbReference type="PROSITE" id="PS00137">
    <property type="entry name" value="SUBTILASE_HIS"/>
    <property type="match status" value="1"/>
</dbReference>
<dbReference type="AlphaFoldDB" id="A0A9D9I2M8"/>
<evidence type="ECO:0000313" key="8">
    <source>
        <dbReference type="EMBL" id="MBO8464865.1"/>
    </source>
</evidence>
<reference evidence="8" key="2">
    <citation type="journal article" date="2021" name="PeerJ">
        <title>Extensive microbial diversity within the chicken gut microbiome revealed by metagenomics and culture.</title>
        <authorList>
            <person name="Gilroy R."/>
            <person name="Ravi A."/>
            <person name="Getino M."/>
            <person name="Pursley I."/>
            <person name="Horton D.L."/>
            <person name="Alikhan N.F."/>
            <person name="Baker D."/>
            <person name="Gharbi K."/>
            <person name="Hall N."/>
            <person name="Watson M."/>
            <person name="Adriaenssens E.M."/>
            <person name="Foster-Nyarko E."/>
            <person name="Jarju S."/>
            <person name="Secka A."/>
            <person name="Antonio M."/>
            <person name="Oren A."/>
            <person name="Chaudhuri R.R."/>
            <person name="La Ragione R."/>
            <person name="Hildebrand F."/>
            <person name="Pallen M.J."/>
        </authorList>
    </citation>
    <scope>NUCLEOTIDE SEQUENCE</scope>
    <source>
        <strain evidence="8">10037</strain>
    </source>
</reference>
<dbReference type="EMBL" id="JADIME010000029">
    <property type="protein sequence ID" value="MBO8464865.1"/>
    <property type="molecule type" value="Genomic_DNA"/>
</dbReference>
<comment type="similarity">
    <text evidence="1 5">Belongs to the peptidase S8 family.</text>
</comment>
<evidence type="ECO:0000259" key="6">
    <source>
        <dbReference type="Pfam" id="PF00082"/>
    </source>
</evidence>
<dbReference type="PANTHER" id="PTHR43399:SF4">
    <property type="entry name" value="CELL WALL-ASSOCIATED PROTEASE"/>
    <property type="match status" value="1"/>
</dbReference>
<evidence type="ECO:0000256" key="5">
    <source>
        <dbReference type="PROSITE-ProRule" id="PRU01240"/>
    </source>
</evidence>
<sequence>MKKEFFLLAGLALSAVACQERIQPEEPDRPVLTSPLEGAKEGKILIRVTDELKQEFESLTDEEGNVMIAGVKSVDNALADLNVKSVSRLFKSDPRFVKRERESGIDKWYEIVFDENMPLTKAAESVVSIEGVEYAEYDYNVRNASEPIYTFATNPPFNDPEADRQWHYHNHSKLSGYREGSDINLYNAYERYGVTGSPEVIVAVVDGGIDYDHPDIAQNMWVNEAELNGQEGVDDDGNGYVDDIYGYNFMYPGALTEHDHGTHVAGTVAAVNNNGTGVIGVAGGDGSPDSGVRLMSCQIFDHRYDDGSGNSANALKYGADNGAVIAQNSWGLPKSSAHILPESTKAAIDYFIKYAGMDADGKQVGPMAGGVVIFAAGNDEHYTMASPASYDAVLAVAAIGADYVLAYYSNVGDWVDITAPGGDALKNRYVYSTVPMSMGGYQGMQGTSMACPHVSGIAALVVSALGGSGFTADRLKEILLNACDPSMLYEYNPDWEGMLGRGLINTEWALAATSTIPPEAVSKFEVETPTSNIVDMTVGVPSDADDGNATGLYVCYSEKSFSEVDFSNIPSDITVLEYNVNELESVGEDPLLKRISVQHLEFDTDYYFAAAAFDRAKNVSGISEVVKVTTGQNNPPVITIKPEDKKFAVRPNETRVLKIAVYDPDGHAVEYSMDSDAGSFRNELLGDTLIVTINGWELPQNFTYNTSLRVEDEYGMSTEDSFEFTIKENSLPAMTVDFPGVCFNGTGETIRVNMADYITDKDNDNITYTYMIDIDNIATIAQSGSYFDITALQIGTATMTLSASDGMGAPVEFKITILVRDGAQMVDVYPNPVYDVLNIRPGTDGKYKITITNTAGGIVANETVEVAPFSPFTVNMSERSVGVYNIRVIAEDGTEYKTNVVKY</sequence>
<evidence type="ECO:0000256" key="4">
    <source>
        <dbReference type="ARBA" id="ARBA00022825"/>
    </source>
</evidence>
<dbReference type="InterPro" id="IPR013783">
    <property type="entry name" value="Ig-like_fold"/>
</dbReference>
<dbReference type="Pfam" id="PF18962">
    <property type="entry name" value="Por_Secre_tail"/>
    <property type="match status" value="1"/>
</dbReference>
<accession>A0A9D9I2M8</accession>
<reference evidence="8" key="1">
    <citation type="submission" date="2020-10" db="EMBL/GenBank/DDBJ databases">
        <authorList>
            <person name="Gilroy R."/>
        </authorList>
    </citation>
    <scope>NUCLEOTIDE SEQUENCE</scope>
    <source>
        <strain evidence="8">10037</strain>
    </source>
</reference>
<dbReference type="InterPro" id="IPR015500">
    <property type="entry name" value="Peptidase_S8_subtilisin-rel"/>
</dbReference>
<dbReference type="SUPFAM" id="SSF52743">
    <property type="entry name" value="Subtilisin-like"/>
    <property type="match status" value="1"/>
</dbReference>
<comment type="caution">
    <text evidence="8">The sequence shown here is derived from an EMBL/GenBank/DDBJ whole genome shotgun (WGS) entry which is preliminary data.</text>
</comment>
<dbReference type="PRINTS" id="PR00723">
    <property type="entry name" value="SUBTILISIN"/>
</dbReference>
<proteinExistence type="inferred from homology"/>
<dbReference type="PROSITE" id="PS51892">
    <property type="entry name" value="SUBTILASE"/>
    <property type="match status" value="1"/>
</dbReference>
<dbReference type="InterPro" id="IPR036852">
    <property type="entry name" value="Peptidase_S8/S53_dom_sf"/>
</dbReference>
<dbReference type="PANTHER" id="PTHR43399">
    <property type="entry name" value="SUBTILISIN-RELATED"/>
    <property type="match status" value="1"/>
</dbReference>
<keyword evidence="4 5" id="KW-0720">Serine protease</keyword>
<feature type="domain" description="Secretion system C-terminal sorting" evidence="7">
    <location>
        <begin position="828"/>
        <end position="899"/>
    </location>
</feature>
<feature type="active site" description="Charge relay system" evidence="5">
    <location>
        <position position="206"/>
    </location>
</feature>
<dbReference type="InterPro" id="IPR022398">
    <property type="entry name" value="Peptidase_S8_His-AS"/>
</dbReference>
<feature type="active site" description="Charge relay system" evidence="5">
    <location>
        <position position="260"/>
    </location>
</feature>
<protein>
    <submittedName>
        <fullName evidence="8">S8 family serine peptidase</fullName>
    </submittedName>
</protein>
<name>A0A9D9I2M8_9BACT</name>
<dbReference type="InterPro" id="IPR026444">
    <property type="entry name" value="Secre_tail"/>
</dbReference>